<keyword evidence="3" id="KW-1185">Reference proteome</keyword>
<dbReference type="Proteomes" id="UP001204621">
    <property type="component" value="Unassembled WGS sequence"/>
</dbReference>
<evidence type="ECO:0000256" key="1">
    <source>
        <dbReference type="SAM" id="MobiDB-lite"/>
    </source>
</evidence>
<organism evidence="2 3">
    <name type="scientific">Massilia terrae</name>
    <dbReference type="NCBI Taxonomy" id="1811224"/>
    <lineage>
        <taxon>Bacteria</taxon>
        <taxon>Pseudomonadati</taxon>
        <taxon>Pseudomonadota</taxon>
        <taxon>Betaproteobacteria</taxon>
        <taxon>Burkholderiales</taxon>
        <taxon>Oxalobacteraceae</taxon>
        <taxon>Telluria group</taxon>
        <taxon>Massilia</taxon>
    </lineage>
</organism>
<gene>
    <name evidence="2" type="ORF">NX778_22670</name>
</gene>
<feature type="compositionally biased region" description="Polar residues" evidence="1">
    <location>
        <begin position="24"/>
        <end position="71"/>
    </location>
</feature>
<proteinExistence type="predicted"/>
<reference evidence="2 3" key="1">
    <citation type="submission" date="2022-08" db="EMBL/GenBank/DDBJ databases">
        <title>Reclassification of Massilia species as members of the genera Telluria, Duganella, Pseudoduganella, Mokoshia gen. nov. and Zemynaea gen. nov. using orthogonal and non-orthogonal genome-based approaches.</title>
        <authorList>
            <person name="Bowman J.P."/>
        </authorList>
    </citation>
    <scope>NUCLEOTIDE SEQUENCE [LARGE SCALE GENOMIC DNA]</scope>
    <source>
        <strain evidence="2 3">JCM 31606</strain>
    </source>
</reference>
<evidence type="ECO:0000313" key="2">
    <source>
        <dbReference type="EMBL" id="MCS0660880.1"/>
    </source>
</evidence>
<dbReference type="RefSeq" id="WP_258814076.1">
    <property type="nucleotide sequence ID" value="NZ_JANUGU010000011.1"/>
</dbReference>
<feature type="region of interest" description="Disordered" evidence="1">
    <location>
        <begin position="1"/>
        <end position="108"/>
    </location>
</feature>
<comment type="caution">
    <text evidence="2">The sequence shown here is derived from an EMBL/GenBank/DDBJ whole genome shotgun (WGS) entry which is preliminary data.</text>
</comment>
<evidence type="ECO:0000313" key="3">
    <source>
        <dbReference type="Proteomes" id="UP001204621"/>
    </source>
</evidence>
<name>A0ABT2D4C8_9BURK</name>
<protein>
    <submittedName>
        <fullName evidence="2">Uncharacterized protein</fullName>
    </submittedName>
</protein>
<accession>A0ABT2D4C8</accession>
<dbReference type="EMBL" id="JANUGU010000011">
    <property type="protein sequence ID" value="MCS0660880.1"/>
    <property type="molecule type" value="Genomic_DNA"/>
</dbReference>
<sequence>MGSKLKGRAAGFGKEKIVPVAEGSLQSRAPGSGPGQNQQRQTGWLGNRQVANMGQNGSQYAGNGSVQSGWSARQQAQRMQARAENDRQGLNRQSGYGGLEQRHKMGNR</sequence>